<protein>
    <submittedName>
        <fullName evidence="3">SseB protein N-terminal domain-containing protein</fullName>
    </submittedName>
</protein>
<evidence type="ECO:0000313" key="3">
    <source>
        <dbReference type="EMBL" id="SHH88686.1"/>
    </source>
</evidence>
<dbReference type="AlphaFoldDB" id="A0A1M5WMD6"/>
<name>A0A1M5WMD6_9FIRM</name>
<dbReference type="RefSeq" id="WP_073077018.1">
    <property type="nucleotide sequence ID" value="NZ_FQXV01000003.1"/>
</dbReference>
<feature type="domain" description="SseB protein N-terminal" evidence="1">
    <location>
        <begin position="26"/>
        <end position="121"/>
    </location>
</feature>
<sequence length="239" mass="27635">MHDNSSMSNDNFNLESSQCRYGYEWISKLRSAKYLVPCKTISAKAGDELEMAVLISPSGEKFLPAFTDLQELEKWPFEKHQIVLRFFDNLKYVVLNDPYSLSGMIINPFGDRIVLKSAQIRQIDVNVESVSPQNARSGPDMRFLRPRRKFPELGVLLKAYFKRYEEVYSVYLMMATELGKTSPHWLFLIDFDGEKLSLFPELINVIHAFMHDGESFEILKATYTLLQLAAELGEPIYRK</sequence>
<dbReference type="Pfam" id="PF14581">
    <property type="entry name" value="SseB_C"/>
    <property type="match status" value="1"/>
</dbReference>
<reference evidence="3 4" key="1">
    <citation type="submission" date="2016-11" db="EMBL/GenBank/DDBJ databases">
        <authorList>
            <person name="Jaros S."/>
            <person name="Januszkiewicz K."/>
            <person name="Wedrychowicz H."/>
        </authorList>
    </citation>
    <scope>NUCLEOTIDE SEQUENCE [LARGE SCALE GENOMIC DNA]</scope>
    <source>
        <strain evidence="3 4">DSM 10068</strain>
    </source>
</reference>
<feature type="domain" description="SseB protein C-terminal" evidence="2">
    <location>
        <begin position="144"/>
        <end position="239"/>
    </location>
</feature>
<dbReference type="Pfam" id="PF07179">
    <property type="entry name" value="SseB"/>
    <property type="match status" value="1"/>
</dbReference>
<evidence type="ECO:0000259" key="1">
    <source>
        <dbReference type="Pfam" id="PF07179"/>
    </source>
</evidence>
<dbReference type="InterPro" id="IPR009839">
    <property type="entry name" value="SseB_N"/>
</dbReference>
<dbReference type="OrthoDB" id="1639333at2"/>
<proteinExistence type="predicted"/>
<evidence type="ECO:0000259" key="2">
    <source>
        <dbReference type="Pfam" id="PF14581"/>
    </source>
</evidence>
<evidence type="ECO:0000313" key="4">
    <source>
        <dbReference type="Proteomes" id="UP000183995"/>
    </source>
</evidence>
<gene>
    <name evidence="3" type="ORF">SAMN02745823_01368</name>
</gene>
<dbReference type="EMBL" id="FQXV01000003">
    <property type="protein sequence ID" value="SHH88686.1"/>
    <property type="molecule type" value="Genomic_DNA"/>
</dbReference>
<organism evidence="3 4">
    <name type="scientific">Sporobacter termitidis DSM 10068</name>
    <dbReference type="NCBI Taxonomy" id="1123282"/>
    <lineage>
        <taxon>Bacteria</taxon>
        <taxon>Bacillati</taxon>
        <taxon>Bacillota</taxon>
        <taxon>Clostridia</taxon>
        <taxon>Eubacteriales</taxon>
        <taxon>Oscillospiraceae</taxon>
        <taxon>Sporobacter</taxon>
    </lineage>
</organism>
<keyword evidence="4" id="KW-1185">Reference proteome</keyword>
<accession>A0A1M5WMD6</accession>
<dbReference type="InterPro" id="IPR027945">
    <property type="entry name" value="SseB_C"/>
</dbReference>
<dbReference type="STRING" id="1123282.SAMN02745823_01368"/>
<dbReference type="Proteomes" id="UP000183995">
    <property type="component" value="Unassembled WGS sequence"/>
</dbReference>